<dbReference type="Gene3D" id="3.10.350.10">
    <property type="entry name" value="LysM domain"/>
    <property type="match status" value="1"/>
</dbReference>
<gene>
    <name evidence="7" type="ORF">NG653_13880</name>
</gene>
<keyword evidence="8" id="KW-1185">Reference proteome</keyword>
<proteinExistence type="predicted"/>
<protein>
    <recommendedName>
        <fullName evidence="4">Peptidoglycan hydrolase</fullName>
    </recommendedName>
</protein>
<keyword evidence="1" id="KW-0929">Antimicrobial</keyword>
<evidence type="ECO:0000256" key="1">
    <source>
        <dbReference type="ARBA" id="ARBA00022529"/>
    </source>
</evidence>
<dbReference type="EMBL" id="JAMXIB010000016">
    <property type="protein sequence ID" value="MCO5725949.1"/>
    <property type="molecule type" value="Genomic_DNA"/>
</dbReference>
<dbReference type="PANTHER" id="PTHR33308:SF9">
    <property type="entry name" value="PEPTIDOGLYCAN HYDROLASE FLGJ"/>
    <property type="match status" value="1"/>
</dbReference>
<dbReference type="Proteomes" id="UP001206312">
    <property type="component" value="Unassembled WGS sequence"/>
</dbReference>
<evidence type="ECO:0000313" key="8">
    <source>
        <dbReference type="Proteomes" id="UP001206312"/>
    </source>
</evidence>
<dbReference type="InterPro" id="IPR018392">
    <property type="entry name" value="LysM"/>
</dbReference>
<evidence type="ECO:0000256" key="2">
    <source>
        <dbReference type="ARBA" id="ARBA00022638"/>
    </source>
</evidence>
<reference evidence="7 8" key="1">
    <citation type="submission" date="2022-06" db="EMBL/GenBank/DDBJ databases">
        <authorList>
            <person name="Xuan X."/>
        </authorList>
    </citation>
    <scope>NUCLEOTIDE SEQUENCE [LARGE SCALE GENOMIC DNA]</scope>
    <source>
        <strain evidence="7 8">2V75</strain>
    </source>
</reference>
<keyword evidence="3" id="KW-0378">Hydrolase</keyword>
<dbReference type="RefSeq" id="WP_252742321.1">
    <property type="nucleotide sequence ID" value="NZ_JAMXIB010000016.1"/>
</dbReference>
<feature type="domain" description="LysM" evidence="6">
    <location>
        <begin position="224"/>
        <end position="267"/>
    </location>
</feature>
<evidence type="ECO:0000256" key="5">
    <source>
        <dbReference type="SAM" id="MobiDB-lite"/>
    </source>
</evidence>
<evidence type="ECO:0000256" key="4">
    <source>
        <dbReference type="ARBA" id="ARBA00032108"/>
    </source>
</evidence>
<dbReference type="Pfam" id="PF01476">
    <property type="entry name" value="LysM"/>
    <property type="match status" value="1"/>
</dbReference>
<organism evidence="7 8">
    <name type="scientific">Robiginitalea marina</name>
    <dbReference type="NCBI Taxonomy" id="2954105"/>
    <lineage>
        <taxon>Bacteria</taxon>
        <taxon>Pseudomonadati</taxon>
        <taxon>Bacteroidota</taxon>
        <taxon>Flavobacteriia</taxon>
        <taxon>Flavobacteriales</taxon>
        <taxon>Flavobacteriaceae</taxon>
        <taxon>Robiginitalea</taxon>
    </lineage>
</organism>
<evidence type="ECO:0000259" key="6">
    <source>
        <dbReference type="PROSITE" id="PS51782"/>
    </source>
</evidence>
<evidence type="ECO:0000313" key="7">
    <source>
        <dbReference type="EMBL" id="MCO5725949.1"/>
    </source>
</evidence>
<sequence>MKRIFGIGCLVLLLLGSCVSKKRTTSAKQKTGAGEEASSPTDKTGGGLPADSGAFVYFPIASVEEYIETFSTIAQEEMKAYGIPASITLAQGLLESGFGRGELARKTNNHFGIKCHVGWEGDYAHHDDDERGECFRRYNHPRYSYRDHSLFLTTRSRYAGLFELPQDDYRGWAKGLKKAGYATDRHYPEKLIQLVERYGLDRFDAEVLGKGRAAGGDIASRDYLTYRVQPGDTLYAISRRYSMSVDDLIRLNGLQSHVLSIGQLLKVPTETIRK</sequence>
<dbReference type="InterPro" id="IPR002901">
    <property type="entry name" value="MGlyc_endo_b_GlcNAc-like_dom"/>
</dbReference>
<feature type="region of interest" description="Disordered" evidence="5">
    <location>
        <begin position="26"/>
        <end position="47"/>
    </location>
</feature>
<keyword evidence="2" id="KW-0081">Bacteriolytic enzyme</keyword>
<dbReference type="PANTHER" id="PTHR33308">
    <property type="entry name" value="PEPTIDOGLYCAN HYDROLASE FLGJ"/>
    <property type="match status" value="1"/>
</dbReference>
<dbReference type="PROSITE" id="PS51257">
    <property type="entry name" value="PROKAR_LIPOPROTEIN"/>
    <property type="match status" value="1"/>
</dbReference>
<dbReference type="PROSITE" id="PS51782">
    <property type="entry name" value="LYSM"/>
    <property type="match status" value="1"/>
</dbReference>
<dbReference type="InterPro" id="IPR051056">
    <property type="entry name" value="Glycosyl_Hydrolase_73"/>
</dbReference>
<dbReference type="SUPFAM" id="SSF54106">
    <property type="entry name" value="LysM domain"/>
    <property type="match status" value="1"/>
</dbReference>
<dbReference type="Gene3D" id="1.10.530.10">
    <property type="match status" value="1"/>
</dbReference>
<evidence type="ECO:0000256" key="3">
    <source>
        <dbReference type="ARBA" id="ARBA00022801"/>
    </source>
</evidence>
<name>A0ABT1B194_9FLAO</name>
<dbReference type="SMART" id="SM00047">
    <property type="entry name" value="LYZ2"/>
    <property type="match status" value="1"/>
</dbReference>
<comment type="caution">
    <text evidence="7">The sequence shown here is derived from an EMBL/GenBank/DDBJ whole genome shotgun (WGS) entry which is preliminary data.</text>
</comment>
<dbReference type="SMART" id="SM00257">
    <property type="entry name" value="LysM"/>
    <property type="match status" value="1"/>
</dbReference>
<dbReference type="CDD" id="cd00118">
    <property type="entry name" value="LysM"/>
    <property type="match status" value="1"/>
</dbReference>
<dbReference type="InterPro" id="IPR036779">
    <property type="entry name" value="LysM_dom_sf"/>
</dbReference>
<dbReference type="Pfam" id="PF01832">
    <property type="entry name" value="Glucosaminidase"/>
    <property type="match status" value="1"/>
</dbReference>
<accession>A0ABT1B194</accession>